<dbReference type="InterPro" id="IPR048289">
    <property type="entry name" value="RRM2_NsCP33-like"/>
</dbReference>
<dbReference type="AlphaFoldDB" id="A0A6N2MRR3"/>
<feature type="compositionally biased region" description="Polar residues" evidence="3">
    <location>
        <begin position="279"/>
        <end position="295"/>
    </location>
</feature>
<sequence length="295" mass="32614">MAFLNKLGSLMRQSISQKGQVPVVSMLNSIRCMSSSKLFIGGLPWSTDDQTLRDAFSGYGEVTEARVIMDRETGRSRGFGFVSFDSTESASEAVSAMDGQRNGADHHDPTMTITKGVEVLIIEADELQLYALLMPLMALLLELVASSGFEFEPNLIRYIIEMAFFNKLGSLMRQSISQKGQVPVVSMLNSIRCMSSSRLFIGGLPWSTDDQTLKDAFSGFGEVTEARVIMDRETGRSRGFGFVHYDSVENASEAVSAMDGQDLGGRTVRVSFAQDRRPQQSYNDNNYQGNRRSDN</sequence>
<evidence type="ECO:0000313" key="5">
    <source>
        <dbReference type="EMBL" id="VFU50881.1"/>
    </source>
</evidence>
<dbReference type="InterPro" id="IPR035979">
    <property type="entry name" value="RBD_domain_sf"/>
</dbReference>
<dbReference type="PANTHER" id="PTHR48027">
    <property type="entry name" value="HETEROGENEOUS NUCLEAR RIBONUCLEOPROTEIN 87F-RELATED"/>
    <property type="match status" value="1"/>
</dbReference>
<dbReference type="SUPFAM" id="SSF54928">
    <property type="entry name" value="RNA-binding domain, RBD"/>
    <property type="match status" value="2"/>
</dbReference>
<reference evidence="5" key="1">
    <citation type="submission" date="2019-03" db="EMBL/GenBank/DDBJ databases">
        <authorList>
            <person name="Mank J."/>
            <person name="Almeida P."/>
        </authorList>
    </citation>
    <scope>NUCLEOTIDE SEQUENCE</scope>
    <source>
        <strain evidence="5">78183</strain>
    </source>
</reference>
<dbReference type="InterPro" id="IPR000504">
    <property type="entry name" value="RRM_dom"/>
</dbReference>
<dbReference type="PROSITE" id="PS50102">
    <property type="entry name" value="RRM"/>
    <property type="match status" value="2"/>
</dbReference>
<organism evidence="5">
    <name type="scientific">Salix viminalis</name>
    <name type="common">Common osier</name>
    <name type="synonym">Basket willow</name>
    <dbReference type="NCBI Taxonomy" id="40686"/>
    <lineage>
        <taxon>Eukaryota</taxon>
        <taxon>Viridiplantae</taxon>
        <taxon>Streptophyta</taxon>
        <taxon>Embryophyta</taxon>
        <taxon>Tracheophyta</taxon>
        <taxon>Spermatophyta</taxon>
        <taxon>Magnoliopsida</taxon>
        <taxon>eudicotyledons</taxon>
        <taxon>Gunneridae</taxon>
        <taxon>Pentapetalae</taxon>
        <taxon>rosids</taxon>
        <taxon>fabids</taxon>
        <taxon>Malpighiales</taxon>
        <taxon>Salicaceae</taxon>
        <taxon>Saliceae</taxon>
        <taxon>Salix</taxon>
    </lineage>
</organism>
<keyword evidence="1 2" id="KW-0694">RNA-binding</keyword>
<evidence type="ECO:0000256" key="2">
    <source>
        <dbReference type="PROSITE-ProRule" id="PRU00176"/>
    </source>
</evidence>
<feature type="domain" description="RRM" evidence="4">
    <location>
        <begin position="36"/>
        <end position="126"/>
    </location>
</feature>
<gene>
    <name evidence="5" type="ORF">SVIM_LOCUS340714</name>
</gene>
<evidence type="ECO:0000259" key="4">
    <source>
        <dbReference type="PROSITE" id="PS50102"/>
    </source>
</evidence>
<accession>A0A6N2MRR3</accession>
<evidence type="ECO:0000256" key="3">
    <source>
        <dbReference type="SAM" id="MobiDB-lite"/>
    </source>
</evidence>
<proteinExistence type="predicted"/>
<protein>
    <recommendedName>
        <fullName evidence="4">RRM domain-containing protein</fullName>
    </recommendedName>
</protein>
<dbReference type="Gene3D" id="3.30.70.330">
    <property type="match status" value="2"/>
</dbReference>
<dbReference type="InterPro" id="IPR012677">
    <property type="entry name" value="Nucleotide-bd_a/b_plait_sf"/>
</dbReference>
<name>A0A6N2MRR3_SALVM</name>
<dbReference type="InterPro" id="IPR052462">
    <property type="entry name" value="SLIRP/GR-RBP-like"/>
</dbReference>
<evidence type="ECO:0000256" key="1">
    <source>
        <dbReference type="ARBA" id="ARBA00022884"/>
    </source>
</evidence>
<dbReference type="GO" id="GO:0003723">
    <property type="term" value="F:RNA binding"/>
    <property type="evidence" value="ECO:0007669"/>
    <property type="project" value="UniProtKB-UniRule"/>
</dbReference>
<dbReference type="SMART" id="SM00360">
    <property type="entry name" value="RRM"/>
    <property type="match status" value="2"/>
</dbReference>
<dbReference type="Pfam" id="PF00076">
    <property type="entry name" value="RRM_1"/>
    <property type="match status" value="2"/>
</dbReference>
<feature type="domain" description="RRM" evidence="4">
    <location>
        <begin position="197"/>
        <end position="275"/>
    </location>
</feature>
<dbReference type="CDD" id="cd21608">
    <property type="entry name" value="RRM2_NsCP33_like"/>
    <property type="match status" value="2"/>
</dbReference>
<feature type="region of interest" description="Disordered" evidence="3">
    <location>
        <begin position="275"/>
        <end position="295"/>
    </location>
</feature>
<dbReference type="EMBL" id="CAADRP010001741">
    <property type="protein sequence ID" value="VFU50881.1"/>
    <property type="molecule type" value="Genomic_DNA"/>
</dbReference>